<evidence type="ECO:0000256" key="1">
    <source>
        <dbReference type="SAM" id="MobiDB-lite"/>
    </source>
</evidence>
<evidence type="ECO:0000313" key="3">
    <source>
        <dbReference type="Proteomes" id="UP000011205"/>
    </source>
</evidence>
<feature type="region of interest" description="Disordered" evidence="1">
    <location>
        <begin position="1"/>
        <end position="43"/>
    </location>
</feature>
<protein>
    <submittedName>
        <fullName evidence="2">Uncharacterized protein</fullName>
    </submittedName>
</protein>
<gene>
    <name evidence="2" type="ORF">STVIR_8607</name>
</gene>
<dbReference type="EMBL" id="AMLP01000281">
    <property type="protein sequence ID" value="ELS50429.1"/>
    <property type="molecule type" value="Genomic_DNA"/>
</dbReference>
<dbReference type="Proteomes" id="UP000011205">
    <property type="component" value="Unassembled WGS sequence"/>
</dbReference>
<sequence>MLDQRRRLGRPGPLADSSVSTTRRGVTACRADSSRSPHSACYR</sequence>
<evidence type="ECO:0000313" key="2">
    <source>
        <dbReference type="EMBL" id="ELS50429.1"/>
    </source>
</evidence>
<proteinExistence type="predicted"/>
<reference evidence="2 3" key="1">
    <citation type="journal article" date="2013" name="Genome Announc.">
        <title>Draft Genome Sequence of Streptomyces viridochromogenes Strain Tu57, Producer of Avilamycin.</title>
        <authorList>
            <person name="Gruning B.A."/>
            <person name="Erxleben A."/>
            <person name="Hahnlein A."/>
            <person name="Gunther S."/>
        </authorList>
    </citation>
    <scope>NUCLEOTIDE SEQUENCE [LARGE SCALE GENOMIC DNA]</scope>
    <source>
        <strain evidence="2 3">Tue57</strain>
    </source>
</reference>
<dbReference type="AlphaFoldDB" id="L8P2N5"/>
<comment type="caution">
    <text evidence="2">The sequence shown here is derived from an EMBL/GenBank/DDBJ whole genome shotgun (WGS) entry which is preliminary data.</text>
</comment>
<organism evidence="2 3">
    <name type="scientific">Streptomyces viridochromogenes Tue57</name>
    <dbReference type="NCBI Taxonomy" id="1160705"/>
    <lineage>
        <taxon>Bacteria</taxon>
        <taxon>Bacillati</taxon>
        <taxon>Actinomycetota</taxon>
        <taxon>Actinomycetes</taxon>
        <taxon>Kitasatosporales</taxon>
        <taxon>Streptomycetaceae</taxon>
        <taxon>Streptomyces</taxon>
    </lineage>
</organism>
<accession>L8P2N5</accession>
<name>L8P2N5_STRVR</name>
<dbReference type="PATRIC" id="fig|1160705.3.peg.8507"/>